<evidence type="ECO:0000313" key="6">
    <source>
        <dbReference type="EMBL" id="VAH55474.1"/>
    </source>
</evidence>
<accession>A0A9R0VD68</accession>
<gene>
    <name evidence="6" type="ORF">TRITD_3Av1G001690</name>
</gene>
<reference evidence="6 7" key="1">
    <citation type="submission" date="2017-09" db="EMBL/GenBank/DDBJ databases">
        <authorList>
            <consortium name="International Durum Wheat Genome Sequencing Consortium (IDWGSC)"/>
            <person name="Milanesi L."/>
        </authorList>
    </citation>
    <scope>NUCLEOTIDE SEQUENCE [LARGE SCALE GENOMIC DNA]</scope>
    <source>
        <strain evidence="7">cv. Svevo</strain>
    </source>
</reference>
<dbReference type="PANTHER" id="PTHR46039">
    <property type="entry name" value="SUCROSE-PHOSPHATE SYNTHASE 3-RELATED"/>
    <property type="match status" value="1"/>
</dbReference>
<dbReference type="Gramene" id="TRITD3Av1G001690.1">
    <property type="protein sequence ID" value="TRITD3Av1G001690.1"/>
    <property type="gene ID" value="TRITD3Av1G001690"/>
</dbReference>
<dbReference type="InterPro" id="IPR044161">
    <property type="entry name" value="SPS"/>
</dbReference>
<evidence type="ECO:0000259" key="5">
    <source>
        <dbReference type="Pfam" id="PF08550"/>
    </source>
</evidence>
<proteinExistence type="predicted"/>
<feature type="compositionally biased region" description="Basic and acidic residues" evidence="3">
    <location>
        <begin position="109"/>
        <end position="131"/>
    </location>
</feature>
<dbReference type="PANTHER" id="PTHR46039:SF2">
    <property type="entry name" value="SUCROSE-PHOSPHATE SYNTHASE 1"/>
    <property type="match status" value="1"/>
</dbReference>
<dbReference type="EMBL" id="LT934115">
    <property type="protein sequence ID" value="VAH55474.1"/>
    <property type="molecule type" value="Genomic_DNA"/>
</dbReference>
<dbReference type="GO" id="GO:0016757">
    <property type="term" value="F:glycosyltransferase activity"/>
    <property type="evidence" value="ECO:0007669"/>
    <property type="project" value="UniProtKB-KW"/>
</dbReference>
<dbReference type="Pfam" id="PF08550">
    <property type="entry name" value="GATA_AreA"/>
    <property type="match status" value="1"/>
</dbReference>
<dbReference type="InterPro" id="IPR013860">
    <property type="entry name" value="AreA_GATA"/>
</dbReference>
<feature type="domain" description="Nitrogen regulatory protein areA GATA-like" evidence="5">
    <location>
        <begin position="89"/>
        <end position="100"/>
    </location>
</feature>
<feature type="region of interest" description="Disordered" evidence="3">
    <location>
        <begin position="109"/>
        <end position="160"/>
    </location>
</feature>
<name>A0A9R0VD68_TRITD</name>
<keyword evidence="4" id="KW-0812">Transmembrane</keyword>
<sequence>MVGNDWINSYLEAILDAGGAAGEISAASTAPGGGGDAAEKRRDKSSLMLRERGRFNPARYFVEEVISGFDETDLYKTTSAMRSPQERNTRLENMSWRIWNLARKKKQIEGEEASRSSKKRLEREKARRDAAADLSEDLSDGEKGEHINESSIHAESTRGHMPRIGSTDAIDVWANQHKDKKLYIVLVRYGSNFVLGIILVSPYVFAFRKFSYSGFK</sequence>
<dbReference type="Proteomes" id="UP000324705">
    <property type="component" value="Chromosome 3A"/>
</dbReference>
<dbReference type="AlphaFoldDB" id="A0A9R0VD68"/>
<keyword evidence="4" id="KW-0472">Membrane</keyword>
<organism evidence="6 7">
    <name type="scientific">Triticum turgidum subsp. durum</name>
    <name type="common">Durum wheat</name>
    <name type="synonym">Triticum durum</name>
    <dbReference type="NCBI Taxonomy" id="4567"/>
    <lineage>
        <taxon>Eukaryota</taxon>
        <taxon>Viridiplantae</taxon>
        <taxon>Streptophyta</taxon>
        <taxon>Embryophyta</taxon>
        <taxon>Tracheophyta</taxon>
        <taxon>Spermatophyta</taxon>
        <taxon>Magnoliopsida</taxon>
        <taxon>Liliopsida</taxon>
        <taxon>Poales</taxon>
        <taxon>Poaceae</taxon>
        <taxon>BOP clade</taxon>
        <taxon>Pooideae</taxon>
        <taxon>Triticodae</taxon>
        <taxon>Triticeae</taxon>
        <taxon>Triticinae</taxon>
        <taxon>Triticum</taxon>
    </lineage>
</organism>
<evidence type="ECO:0000256" key="1">
    <source>
        <dbReference type="ARBA" id="ARBA00022676"/>
    </source>
</evidence>
<evidence type="ECO:0000256" key="2">
    <source>
        <dbReference type="ARBA" id="ARBA00022679"/>
    </source>
</evidence>
<evidence type="ECO:0000256" key="3">
    <source>
        <dbReference type="SAM" id="MobiDB-lite"/>
    </source>
</evidence>
<evidence type="ECO:0000256" key="4">
    <source>
        <dbReference type="SAM" id="Phobius"/>
    </source>
</evidence>
<feature type="transmembrane region" description="Helical" evidence="4">
    <location>
        <begin position="186"/>
        <end position="206"/>
    </location>
</feature>
<keyword evidence="2" id="KW-0808">Transferase</keyword>
<evidence type="ECO:0000313" key="7">
    <source>
        <dbReference type="Proteomes" id="UP000324705"/>
    </source>
</evidence>
<keyword evidence="1" id="KW-0328">Glycosyltransferase</keyword>
<protein>
    <recommendedName>
        <fullName evidence="5">Nitrogen regulatory protein areA GATA-like domain-containing protein</fullName>
    </recommendedName>
</protein>
<keyword evidence="4" id="KW-1133">Transmembrane helix</keyword>
<keyword evidence="7" id="KW-1185">Reference proteome</keyword>